<gene>
    <name evidence="2" type="ORF">ACFPFU_08845</name>
</gene>
<dbReference type="PROSITE" id="PS50042">
    <property type="entry name" value="CNMP_BINDING_3"/>
    <property type="match status" value="1"/>
</dbReference>
<feature type="domain" description="Cyclic nucleotide-binding" evidence="1">
    <location>
        <begin position="14"/>
        <end position="113"/>
    </location>
</feature>
<dbReference type="Proteomes" id="UP001595818">
    <property type="component" value="Unassembled WGS sequence"/>
</dbReference>
<reference evidence="3" key="1">
    <citation type="journal article" date="2019" name="Int. J. Syst. Evol. Microbiol.">
        <title>The Global Catalogue of Microorganisms (GCM) 10K type strain sequencing project: providing services to taxonomists for standard genome sequencing and annotation.</title>
        <authorList>
            <consortium name="The Broad Institute Genomics Platform"/>
            <consortium name="The Broad Institute Genome Sequencing Center for Infectious Disease"/>
            <person name="Wu L."/>
            <person name="Ma J."/>
        </authorList>
    </citation>
    <scope>NUCLEOTIDE SEQUENCE [LARGE SCALE GENOMIC DNA]</scope>
    <source>
        <strain evidence="3">CGMCC 4.7466</strain>
    </source>
</reference>
<keyword evidence="3" id="KW-1185">Reference proteome</keyword>
<accession>A0ABV9T0H4</accession>
<proteinExistence type="predicted"/>
<dbReference type="Pfam" id="PF00027">
    <property type="entry name" value="cNMP_binding"/>
    <property type="match status" value="1"/>
</dbReference>
<evidence type="ECO:0000259" key="1">
    <source>
        <dbReference type="PROSITE" id="PS50042"/>
    </source>
</evidence>
<dbReference type="InterPro" id="IPR000595">
    <property type="entry name" value="cNMP-bd_dom"/>
</dbReference>
<dbReference type="RefSeq" id="WP_377063592.1">
    <property type="nucleotide sequence ID" value="NZ_JBHSJJ010000004.1"/>
</dbReference>
<dbReference type="SUPFAM" id="SSF51206">
    <property type="entry name" value="cAMP-binding domain-like"/>
    <property type="match status" value="1"/>
</dbReference>
<organism evidence="2 3">
    <name type="scientific">Negadavirga shengliensis</name>
    <dbReference type="NCBI Taxonomy" id="1389218"/>
    <lineage>
        <taxon>Bacteria</taxon>
        <taxon>Pseudomonadati</taxon>
        <taxon>Bacteroidota</taxon>
        <taxon>Cytophagia</taxon>
        <taxon>Cytophagales</taxon>
        <taxon>Cyclobacteriaceae</taxon>
        <taxon>Negadavirga</taxon>
    </lineage>
</organism>
<dbReference type="CDD" id="cd00038">
    <property type="entry name" value="CAP_ED"/>
    <property type="match status" value="1"/>
</dbReference>
<sequence>MFELLHQTIMPHVSLSQGERKILEEAFVFRQVPKKFKLAEEGKVAKELYFINKGLLRLFYSKEGDEITAFIFQEGLFAASYDSFLSENPSIQSLETLEDCELLVVAKEEMEELYRRLPAMNTITRKIAEQRFINAQRLLSSFILETPEERYRKFETDHKDLLQRVPQHYIASFLGITPVSLSRIRKRLQKK</sequence>
<dbReference type="InterPro" id="IPR014710">
    <property type="entry name" value="RmlC-like_jellyroll"/>
</dbReference>
<evidence type="ECO:0000313" key="3">
    <source>
        <dbReference type="Proteomes" id="UP001595818"/>
    </source>
</evidence>
<evidence type="ECO:0000313" key="2">
    <source>
        <dbReference type="EMBL" id="MFC4871790.1"/>
    </source>
</evidence>
<dbReference type="EMBL" id="JBHSJJ010000004">
    <property type="protein sequence ID" value="MFC4871790.1"/>
    <property type="molecule type" value="Genomic_DNA"/>
</dbReference>
<comment type="caution">
    <text evidence="2">The sequence shown here is derived from an EMBL/GenBank/DDBJ whole genome shotgun (WGS) entry which is preliminary data.</text>
</comment>
<dbReference type="InterPro" id="IPR018490">
    <property type="entry name" value="cNMP-bd_dom_sf"/>
</dbReference>
<protein>
    <submittedName>
        <fullName evidence="2">Crp/Fnr family transcriptional regulator</fullName>
    </submittedName>
</protein>
<dbReference type="Gene3D" id="2.60.120.10">
    <property type="entry name" value="Jelly Rolls"/>
    <property type="match status" value="1"/>
</dbReference>
<name>A0ABV9T0H4_9BACT</name>